<evidence type="ECO:0000313" key="2">
    <source>
        <dbReference type="EMBL" id="PBK78603.1"/>
    </source>
</evidence>
<feature type="compositionally biased region" description="Low complexity" evidence="1">
    <location>
        <begin position="47"/>
        <end position="62"/>
    </location>
</feature>
<sequence>MSANNTPSKRRRPPESQGNISATDRDAICPKTPVKRRKKGTEEDSPESGTPKSPSSEKGSPKITKKALAEAERARKHQQKQSWEAWLARGENQWEPEQDPNYKQKIGWRVVQYTDAKNHFRFSDEEMGTLPYVTFENQNNPMCPGKSYNKLDLLRLAYRKEAALNGVEGALDGVPKDDMLKEGKRLFDARMDNLDSKYKKSHDGKLRPVLRTFSIVQRRTYDNSKPIRPFGAWWERVWEDGRMIGWWLVYHFDPEAECGGSDGGDSYYRSLRERFWPVEKGCPDW</sequence>
<evidence type="ECO:0000313" key="3">
    <source>
        <dbReference type="Proteomes" id="UP000218334"/>
    </source>
</evidence>
<name>A0A2H3CR49_9AGAR</name>
<keyword evidence="3" id="KW-1185">Reference proteome</keyword>
<accession>A0A2H3CR49</accession>
<evidence type="ECO:0000256" key="1">
    <source>
        <dbReference type="SAM" id="MobiDB-lite"/>
    </source>
</evidence>
<protein>
    <submittedName>
        <fullName evidence="2">Uncharacterized protein</fullName>
    </submittedName>
</protein>
<feature type="region of interest" description="Disordered" evidence="1">
    <location>
        <begin position="1"/>
        <end position="84"/>
    </location>
</feature>
<organism evidence="2 3">
    <name type="scientific">Armillaria solidipes</name>
    <dbReference type="NCBI Taxonomy" id="1076256"/>
    <lineage>
        <taxon>Eukaryota</taxon>
        <taxon>Fungi</taxon>
        <taxon>Dikarya</taxon>
        <taxon>Basidiomycota</taxon>
        <taxon>Agaricomycotina</taxon>
        <taxon>Agaricomycetes</taxon>
        <taxon>Agaricomycetidae</taxon>
        <taxon>Agaricales</taxon>
        <taxon>Marasmiineae</taxon>
        <taxon>Physalacriaceae</taxon>
        <taxon>Armillaria</taxon>
    </lineage>
</organism>
<proteinExistence type="predicted"/>
<gene>
    <name evidence="2" type="ORF">ARMSODRAFT_1011161</name>
</gene>
<dbReference type="EMBL" id="KZ293415">
    <property type="protein sequence ID" value="PBK78603.1"/>
    <property type="molecule type" value="Genomic_DNA"/>
</dbReference>
<dbReference type="Proteomes" id="UP000218334">
    <property type="component" value="Unassembled WGS sequence"/>
</dbReference>
<reference evidence="3" key="1">
    <citation type="journal article" date="2017" name="Nat. Ecol. Evol.">
        <title>Genome expansion and lineage-specific genetic innovations in the forest pathogenic fungi Armillaria.</title>
        <authorList>
            <person name="Sipos G."/>
            <person name="Prasanna A.N."/>
            <person name="Walter M.C."/>
            <person name="O'Connor E."/>
            <person name="Balint B."/>
            <person name="Krizsan K."/>
            <person name="Kiss B."/>
            <person name="Hess J."/>
            <person name="Varga T."/>
            <person name="Slot J."/>
            <person name="Riley R."/>
            <person name="Boka B."/>
            <person name="Rigling D."/>
            <person name="Barry K."/>
            <person name="Lee J."/>
            <person name="Mihaltcheva S."/>
            <person name="LaButti K."/>
            <person name="Lipzen A."/>
            <person name="Waldron R."/>
            <person name="Moloney N.M."/>
            <person name="Sperisen C."/>
            <person name="Kredics L."/>
            <person name="Vagvoelgyi C."/>
            <person name="Patrignani A."/>
            <person name="Fitzpatrick D."/>
            <person name="Nagy I."/>
            <person name="Doyle S."/>
            <person name="Anderson J.B."/>
            <person name="Grigoriev I.V."/>
            <person name="Gueldener U."/>
            <person name="Muensterkoetter M."/>
            <person name="Nagy L.G."/>
        </authorList>
    </citation>
    <scope>NUCLEOTIDE SEQUENCE [LARGE SCALE GENOMIC DNA]</scope>
    <source>
        <strain evidence="3">28-4</strain>
    </source>
</reference>
<dbReference type="AlphaFoldDB" id="A0A2H3CR49"/>